<evidence type="ECO:0000256" key="9">
    <source>
        <dbReference type="ARBA" id="ARBA00022670"/>
    </source>
</evidence>
<evidence type="ECO:0000256" key="19">
    <source>
        <dbReference type="ARBA" id="ARBA00029302"/>
    </source>
</evidence>
<dbReference type="InterPro" id="IPR032732">
    <property type="entry name" value="SPATA6_N"/>
</dbReference>
<dbReference type="Pfam" id="PF14909">
    <property type="entry name" value="SPATA6"/>
    <property type="match status" value="1"/>
</dbReference>
<evidence type="ECO:0000256" key="24">
    <source>
        <dbReference type="ARBA" id="ARBA00079230"/>
    </source>
</evidence>
<evidence type="ECO:0000256" key="21">
    <source>
        <dbReference type="ARBA" id="ARBA00063732"/>
    </source>
</evidence>
<proteinExistence type="inferred from homology"/>
<feature type="region of interest" description="Disordered" evidence="26">
    <location>
        <begin position="767"/>
        <end position="829"/>
    </location>
</feature>
<organism evidence="28 29">
    <name type="scientific">Scophthalmus maximus</name>
    <name type="common">Turbot</name>
    <name type="synonym">Psetta maxima</name>
    <dbReference type="NCBI Taxonomy" id="52904"/>
    <lineage>
        <taxon>Eukaryota</taxon>
        <taxon>Metazoa</taxon>
        <taxon>Chordata</taxon>
        <taxon>Craniata</taxon>
        <taxon>Vertebrata</taxon>
        <taxon>Euteleostomi</taxon>
        <taxon>Actinopterygii</taxon>
        <taxon>Neopterygii</taxon>
        <taxon>Teleostei</taxon>
        <taxon>Neoteleostei</taxon>
        <taxon>Acanthomorphata</taxon>
        <taxon>Carangaria</taxon>
        <taxon>Pleuronectiformes</taxon>
        <taxon>Pleuronectoidei</taxon>
        <taxon>Scophthalmidae</taxon>
        <taxon>Scophthalmus</taxon>
    </lineage>
</organism>
<feature type="region of interest" description="Disordered" evidence="26">
    <location>
        <begin position="457"/>
        <end position="477"/>
    </location>
</feature>
<dbReference type="EC" id="3.4.17.24" evidence="18"/>
<keyword evidence="8 28" id="KW-0121">Carboxypeptidase</keyword>
<sequence>MEEGAARDVETGSEAGGEDALVGNVNKLTVSPPGYSGALRKGHLVFDACFESGNLGRVDYISEFEFDLFIRPDTCNPRFRVWFNFTVENVRETQRVIFNVVNFSKTKSLYRDGMSPVVKSTSRPKWQRLPAKNVYYYRCPDHRRNYVMSFAFCFDREDDVYQFAYCYPYTYSRLQHYLASLERRNLPYLQREQLGLSVQQRRLDLLTITNSDYPSPEREKKLVFLTARVHPGESPASFICQGVIDFLVSQHPVAQVLRDHVIFKIVPMLNPDGVYLGNYRCSLMGFDLNRHWQDPSPWAHPTLHAVKQLIMQMNQDPRVSLEFYIDVHAHSTMLNGFMYGNGFEDEERVQRQAVFPRLLCQNAPDFSFSNTSFNRDVVKAGTGRRFLGGLLDDTSYCYTLEVSFYSYMTAGSNAPVPYTEDTYMKLGRNVARTFLDYYKLNNLIKDNRPTHIQSSEVMSQTGNGKGNGIGKDAERQEREKSQCVTCPGLLLSRKNNIYLSVCILGQYKKTPSLPAVFPLLFHHKMVFVRTFPGVVDPADVADLLEADTTSFELIQLVPPEGEILATMEESSRDFLYPGPRLSSGEGAAEREIPMTRSSSFPGISLKVEFITTSVIEESDGREGWPASPVTSITNFPSSSPSGRNHQKNKKEGKNASPRVSVVSGYQQPTVSSMTRALSPYTHRKMCQLSEDARQRLSHLQLGPHHFRKETEIQPPFLVSNIKYTDQLLKKMQSVFSRQFNATVLVNGKLIFLLFVMPDSSLLGSYRPSTAGVKSSPLRVQSSPETQSRHEARARSSVIDSNQAQSNSRSPLDLSNHSIRERLPPDPSHWEEIHNRVQRILQTHRTNWDHRGNFDL</sequence>
<evidence type="ECO:0000256" key="11">
    <source>
        <dbReference type="ARBA" id="ARBA00022801"/>
    </source>
</evidence>
<evidence type="ECO:0000313" key="28">
    <source>
        <dbReference type="EMBL" id="AWP10984.1"/>
    </source>
</evidence>
<comment type="cofactor">
    <cofactor evidence="1">
        <name>Zn(2+)</name>
        <dbReference type="ChEBI" id="CHEBI:29105"/>
    </cofactor>
</comment>
<evidence type="ECO:0000256" key="20">
    <source>
        <dbReference type="ARBA" id="ARBA00055609"/>
    </source>
</evidence>
<dbReference type="InterPro" id="IPR040626">
    <property type="entry name" value="Pepdidase_M14_N"/>
</dbReference>
<keyword evidence="12" id="KW-0862">Zinc</keyword>
<evidence type="ECO:0000256" key="10">
    <source>
        <dbReference type="ARBA" id="ARBA00022723"/>
    </source>
</evidence>
<feature type="compositionally biased region" description="Polar residues" evidence="26">
    <location>
        <begin position="628"/>
        <end position="643"/>
    </location>
</feature>
<evidence type="ECO:0000313" key="29">
    <source>
        <dbReference type="Proteomes" id="UP000246464"/>
    </source>
</evidence>
<evidence type="ECO:0000256" key="6">
    <source>
        <dbReference type="ARBA" id="ARBA00005988"/>
    </source>
</evidence>
<dbReference type="Gene3D" id="2.60.40.3120">
    <property type="match status" value="1"/>
</dbReference>
<keyword evidence="14" id="KW-0482">Metalloprotease</keyword>
<dbReference type="PROSITE" id="PS52035">
    <property type="entry name" value="PEPTIDASE_M14"/>
    <property type="match status" value="1"/>
</dbReference>
<dbReference type="GO" id="GO:0005814">
    <property type="term" value="C:centriole"/>
    <property type="evidence" value="ECO:0007669"/>
    <property type="project" value="UniProtKB-SubCell"/>
</dbReference>
<evidence type="ECO:0000256" key="25">
    <source>
        <dbReference type="PROSITE-ProRule" id="PRU01379"/>
    </source>
</evidence>
<dbReference type="GO" id="GO:0008270">
    <property type="term" value="F:zinc ion binding"/>
    <property type="evidence" value="ECO:0007669"/>
    <property type="project" value="InterPro"/>
</dbReference>
<evidence type="ECO:0000256" key="23">
    <source>
        <dbReference type="ARBA" id="ARBA00079132"/>
    </source>
</evidence>
<evidence type="ECO:0000256" key="26">
    <source>
        <dbReference type="SAM" id="MobiDB-lite"/>
    </source>
</evidence>
<dbReference type="CDD" id="cd06908">
    <property type="entry name" value="M14_AGBL4_like"/>
    <property type="match status" value="1"/>
</dbReference>
<keyword evidence="15" id="KW-0206">Cytoskeleton</keyword>
<comment type="subcellular location">
    <subcellularLocation>
        <location evidence="3">Cytoplasm</location>
        <location evidence="3">Cytoskeleton</location>
        <location evidence="3">Cilium basal body</location>
    </subcellularLocation>
    <subcellularLocation>
        <location evidence="2">Cytoplasm</location>
        <location evidence="2">Cytoskeleton</location>
        <location evidence="2">Microtubule organizing center</location>
        <location evidence="2">Centrosome</location>
        <location evidence="2">Centriole</location>
    </subcellularLocation>
    <subcellularLocation>
        <location evidence="4">Cytoplasm</location>
        <location evidence="4">Cytosol</location>
    </subcellularLocation>
    <subcellularLocation>
        <location evidence="5">Golgi apparatus</location>
    </subcellularLocation>
</comment>
<evidence type="ECO:0000256" key="14">
    <source>
        <dbReference type="ARBA" id="ARBA00023049"/>
    </source>
</evidence>
<dbReference type="PANTHER" id="PTHR12756">
    <property type="entry name" value="CYTOSOLIC CARBOXYPEPTIDASE"/>
    <property type="match status" value="1"/>
</dbReference>
<evidence type="ECO:0000256" key="15">
    <source>
        <dbReference type="ARBA" id="ARBA00023212"/>
    </source>
</evidence>
<evidence type="ECO:0000256" key="17">
    <source>
        <dbReference type="ARBA" id="ARBA00024524"/>
    </source>
</evidence>
<evidence type="ECO:0000256" key="22">
    <source>
        <dbReference type="ARBA" id="ARBA00074680"/>
    </source>
</evidence>
<keyword evidence="10" id="KW-0479">Metal-binding</keyword>
<dbReference type="GO" id="GO:0004181">
    <property type="term" value="F:metallocarboxypeptidase activity"/>
    <property type="evidence" value="ECO:0007669"/>
    <property type="project" value="InterPro"/>
</dbReference>
<reference evidence="28 29" key="1">
    <citation type="submission" date="2017-12" db="EMBL/GenBank/DDBJ databases">
        <title>Integrating genomic resources of turbot (Scophthalmus maximus) in depth evaluation of genetic and physical mapping variation across individuals.</title>
        <authorList>
            <person name="Martinez P."/>
        </authorList>
    </citation>
    <scope>NUCLEOTIDE SEQUENCE [LARGE SCALE GENOMIC DNA]</scope>
</reference>
<evidence type="ECO:0000256" key="16">
    <source>
        <dbReference type="ARBA" id="ARBA00023273"/>
    </source>
</evidence>
<evidence type="ECO:0000256" key="8">
    <source>
        <dbReference type="ARBA" id="ARBA00022645"/>
    </source>
</evidence>
<dbReference type="GO" id="GO:0005794">
    <property type="term" value="C:Golgi apparatus"/>
    <property type="evidence" value="ECO:0007669"/>
    <property type="project" value="UniProtKB-SubCell"/>
</dbReference>
<keyword evidence="9" id="KW-0645">Protease</keyword>
<comment type="function">
    <text evidence="20">Metallocarboxypeptidase that mediates protein deglutamylation of tubulin and non-tubulin target proteins. Catalyzes the removal of polyglutamate side chains present on the gamma-carboxyl group of glutamate residues within the C-terminal tail of tubulin protein. Specifically cleaves tubulin long-side-chains, while it is not able to remove the branching point glutamate. Also catalyzes the removal of polyglutamate residues from the carboxy-terminus of non-tubulin proteins such as MYLK. Mediates the deglutamylation of nucleotidyltransferase CGAS, leading to CGAS antiviral defense response activation. Involved in KLF4 deglutamylation which promotes KLF4 proteasome-mediated degradation, thereby negatively regulating cell pluripotency maintenance and embryogenesis.</text>
</comment>
<feature type="domain" description="Peptidase M14" evidence="27">
    <location>
        <begin position="167"/>
        <end position="438"/>
    </location>
</feature>
<evidence type="ECO:0000256" key="3">
    <source>
        <dbReference type="ARBA" id="ARBA00004120"/>
    </source>
</evidence>
<comment type="catalytic activity">
    <reaction evidence="17">
        <text>C-terminal L-alpha-aminoacyl-L-glutamyl-L-glutamyl-[tubulin] + H2O = C-terminal L-alpha-aminoacyl-L-glutamyl-[tubulin] + L-glutamate</text>
        <dbReference type="Rhea" id="RHEA:63792"/>
        <dbReference type="Rhea" id="RHEA-COMP:16435"/>
        <dbReference type="Rhea" id="RHEA-COMP:16436"/>
        <dbReference type="ChEBI" id="CHEBI:15377"/>
        <dbReference type="ChEBI" id="CHEBI:29985"/>
        <dbReference type="ChEBI" id="CHEBI:149555"/>
        <dbReference type="ChEBI" id="CHEBI:149556"/>
        <dbReference type="EC" id="3.4.17.24"/>
    </reaction>
    <physiologicalReaction direction="left-to-right" evidence="17">
        <dbReference type="Rhea" id="RHEA:63793"/>
    </physiologicalReaction>
</comment>
<feature type="compositionally biased region" description="Basic and acidic residues" evidence="26">
    <location>
        <begin position="817"/>
        <end position="829"/>
    </location>
</feature>
<keyword evidence="29" id="KW-1185">Reference proteome</keyword>
<dbReference type="FunFam" id="2.60.40.3120:FF:000003">
    <property type="entry name" value="cytosolic carboxypeptidase 6 isoform X2"/>
    <property type="match status" value="1"/>
</dbReference>
<evidence type="ECO:0000256" key="13">
    <source>
        <dbReference type="ARBA" id="ARBA00023034"/>
    </source>
</evidence>
<dbReference type="STRING" id="52904.ENSSMAP00000011272"/>
<dbReference type="EMBL" id="CP026254">
    <property type="protein sequence ID" value="AWP10984.1"/>
    <property type="molecule type" value="Genomic_DNA"/>
</dbReference>
<protein>
    <recommendedName>
        <fullName evidence="22">Cytosolic carboxypeptidase 6</fullName>
        <ecNumber evidence="18">3.4.17.24</ecNumber>
    </recommendedName>
    <alternativeName>
        <fullName evidence="24">ATP/GTP-binding protein-like 4</fullName>
    </alternativeName>
    <alternativeName>
        <fullName evidence="23">Protein deglutamylase CCP6</fullName>
    </alternativeName>
</protein>
<dbReference type="GO" id="GO:0006508">
    <property type="term" value="P:proteolysis"/>
    <property type="evidence" value="ECO:0007669"/>
    <property type="project" value="UniProtKB-KW"/>
</dbReference>
<gene>
    <name evidence="28" type="ORF">SMAX5B_022412</name>
</gene>
<dbReference type="Gene3D" id="3.40.630.10">
    <property type="entry name" value="Zn peptidases"/>
    <property type="match status" value="1"/>
</dbReference>
<dbReference type="InterPro" id="IPR050821">
    <property type="entry name" value="Cytosolic_carboxypeptidase"/>
</dbReference>
<dbReference type="GO" id="GO:0005829">
    <property type="term" value="C:cytosol"/>
    <property type="evidence" value="ECO:0007669"/>
    <property type="project" value="UniProtKB-SubCell"/>
</dbReference>
<keyword evidence="13" id="KW-0333">Golgi apparatus</keyword>
<evidence type="ECO:0000256" key="1">
    <source>
        <dbReference type="ARBA" id="ARBA00001947"/>
    </source>
</evidence>
<accession>A0A2U9C2W1</accession>
<feature type="compositionally biased region" description="Polar residues" evidence="26">
    <location>
        <begin position="797"/>
        <end position="816"/>
    </location>
</feature>
<evidence type="ECO:0000256" key="4">
    <source>
        <dbReference type="ARBA" id="ARBA00004514"/>
    </source>
</evidence>
<evidence type="ECO:0000256" key="12">
    <source>
        <dbReference type="ARBA" id="ARBA00022833"/>
    </source>
</evidence>
<dbReference type="SUPFAM" id="SSF53187">
    <property type="entry name" value="Zn-dependent exopeptidases"/>
    <property type="match status" value="1"/>
</dbReference>
<comment type="similarity">
    <text evidence="6 25">Belongs to the peptidase M14 family.</text>
</comment>
<comment type="subunit">
    <text evidence="21">Interacts with MYLK.</text>
</comment>
<name>A0A2U9C2W1_SCOMX</name>
<dbReference type="Pfam" id="PF18027">
    <property type="entry name" value="Pepdidase_M14_N"/>
    <property type="match status" value="1"/>
</dbReference>
<dbReference type="InterPro" id="IPR000834">
    <property type="entry name" value="Peptidase_M14"/>
</dbReference>
<dbReference type="AlphaFoldDB" id="A0A2U9C2W1"/>
<evidence type="ECO:0000256" key="2">
    <source>
        <dbReference type="ARBA" id="ARBA00004114"/>
    </source>
</evidence>
<comment type="catalytic activity">
    <reaction evidence="19">
        <text>(L-glutamyl)(n+1)-gamma-L-glutamyl-L-glutamyl-[protein] + H2O = (L-glutamyl)(n)-gamma-L-glutamyl-L-glutamyl-[protein] + L-glutamate</text>
        <dbReference type="Rhea" id="RHEA:60004"/>
        <dbReference type="Rhea" id="RHEA-COMP:15519"/>
        <dbReference type="Rhea" id="RHEA-COMP:15675"/>
        <dbReference type="ChEBI" id="CHEBI:15377"/>
        <dbReference type="ChEBI" id="CHEBI:29985"/>
        <dbReference type="ChEBI" id="CHEBI:143623"/>
    </reaction>
    <physiologicalReaction direction="left-to-right" evidence="19">
        <dbReference type="Rhea" id="RHEA:60005"/>
    </physiologicalReaction>
</comment>
<feature type="region of interest" description="Disordered" evidence="26">
    <location>
        <begin position="618"/>
        <end position="665"/>
    </location>
</feature>
<dbReference type="Pfam" id="PF00246">
    <property type="entry name" value="Peptidase_M14"/>
    <property type="match status" value="1"/>
</dbReference>
<keyword evidence="7" id="KW-0963">Cytoplasm</keyword>
<dbReference type="FunFam" id="3.40.630.10:FF:000062">
    <property type="entry name" value="Cytosolic carboxypeptidase 6"/>
    <property type="match status" value="1"/>
</dbReference>
<evidence type="ECO:0000256" key="5">
    <source>
        <dbReference type="ARBA" id="ARBA00004555"/>
    </source>
</evidence>
<evidence type="ECO:0000256" key="18">
    <source>
        <dbReference type="ARBA" id="ARBA00026108"/>
    </source>
</evidence>
<dbReference type="PANTHER" id="PTHR12756:SF9">
    <property type="entry name" value="CYTOSOLIC CARBOXYPEPTIDASE 6"/>
    <property type="match status" value="1"/>
</dbReference>
<evidence type="ECO:0000256" key="7">
    <source>
        <dbReference type="ARBA" id="ARBA00022490"/>
    </source>
</evidence>
<keyword evidence="11" id="KW-0378">Hydrolase</keyword>
<dbReference type="Proteomes" id="UP000246464">
    <property type="component" value="Chromosome 12"/>
</dbReference>
<evidence type="ECO:0000259" key="27">
    <source>
        <dbReference type="PROSITE" id="PS52035"/>
    </source>
</evidence>
<feature type="active site" description="Proton donor/acceptor" evidence="25">
    <location>
        <position position="401"/>
    </location>
</feature>
<keyword evidence="16" id="KW-0966">Cell projection</keyword>